<proteinExistence type="predicted"/>
<sequence>MRGEDEPEAPKPSGAAWGRAMRASSDLLAGIFVGSLLGLGLDRLLGSEPWFLLAGIGLGFAAGLRNLSRSL</sequence>
<keyword evidence="1" id="KW-0812">Transmembrane</keyword>
<name>A0A3B0RG34_9ZZZZ</name>
<protein>
    <recommendedName>
        <fullName evidence="3">ATP synthase protein I</fullName>
    </recommendedName>
</protein>
<evidence type="ECO:0008006" key="3">
    <source>
        <dbReference type="Google" id="ProtNLM"/>
    </source>
</evidence>
<dbReference type="Pfam" id="PF09527">
    <property type="entry name" value="ATPase_gene1"/>
    <property type="match status" value="1"/>
</dbReference>
<feature type="transmembrane region" description="Helical" evidence="1">
    <location>
        <begin position="50"/>
        <end position="67"/>
    </location>
</feature>
<accession>A0A3B0RG34</accession>
<feature type="transmembrane region" description="Helical" evidence="1">
    <location>
        <begin position="27"/>
        <end position="44"/>
    </location>
</feature>
<organism evidence="2">
    <name type="scientific">hydrothermal vent metagenome</name>
    <dbReference type="NCBI Taxonomy" id="652676"/>
    <lineage>
        <taxon>unclassified sequences</taxon>
        <taxon>metagenomes</taxon>
        <taxon>ecological metagenomes</taxon>
    </lineage>
</organism>
<dbReference type="AlphaFoldDB" id="A0A3B0RG34"/>
<reference evidence="2" key="1">
    <citation type="submission" date="2018-06" db="EMBL/GenBank/DDBJ databases">
        <authorList>
            <person name="Zhirakovskaya E."/>
        </authorList>
    </citation>
    <scope>NUCLEOTIDE SEQUENCE</scope>
</reference>
<gene>
    <name evidence="2" type="ORF">MNBD_ALPHA05-881</name>
</gene>
<dbReference type="InterPro" id="IPR032820">
    <property type="entry name" value="ATPase_put"/>
</dbReference>
<keyword evidence="1" id="KW-0472">Membrane</keyword>
<evidence type="ECO:0000313" key="2">
    <source>
        <dbReference type="EMBL" id="VAV90851.1"/>
    </source>
</evidence>
<evidence type="ECO:0000256" key="1">
    <source>
        <dbReference type="SAM" id="Phobius"/>
    </source>
</evidence>
<dbReference type="EMBL" id="UOEH01000049">
    <property type="protein sequence ID" value="VAV90851.1"/>
    <property type="molecule type" value="Genomic_DNA"/>
</dbReference>
<keyword evidence="1" id="KW-1133">Transmembrane helix</keyword>